<dbReference type="EMBL" id="VDCV01000010">
    <property type="protein sequence ID" value="KAB5538521.1"/>
    <property type="molecule type" value="Genomic_DNA"/>
</dbReference>
<evidence type="ECO:0000313" key="2">
    <source>
        <dbReference type="Proteomes" id="UP000326939"/>
    </source>
</evidence>
<dbReference type="Proteomes" id="UP000326939">
    <property type="component" value="Chromosome 10"/>
</dbReference>
<protein>
    <submittedName>
        <fullName evidence="1">Uncharacterized protein</fullName>
    </submittedName>
</protein>
<accession>A0A5N5L8Z5</accession>
<dbReference type="AlphaFoldDB" id="A0A5N5L8Z5"/>
<keyword evidence="2" id="KW-1185">Reference proteome</keyword>
<proteinExistence type="predicted"/>
<evidence type="ECO:0000313" key="1">
    <source>
        <dbReference type="EMBL" id="KAB5538521.1"/>
    </source>
</evidence>
<name>A0A5N5L8Z5_9ROSI</name>
<sequence>MLMIPSDLQFEYRGFVGHFFQNQTLILHMIQRKMSYKGEFRRKTRCFVKQMLAWEELAVKMDLPLHWIHHTGKVINAARTPDWMTLIIWQFFGDQSLDFDCSYIKNSKLQPKKSKD</sequence>
<gene>
    <name evidence="1" type="ORF">DKX38_016054</name>
</gene>
<reference evidence="2" key="1">
    <citation type="journal article" date="2019" name="Gigascience">
        <title>De novo genome assembly of the endangered Acer yangbiense, a plant species with extremely small populations endemic to Yunnan Province, China.</title>
        <authorList>
            <person name="Yang J."/>
            <person name="Wariss H.M."/>
            <person name="Tao L."/>
            <person name="Zhang R."/>
            <person name="Yun Q."/>
            <person name="Hollingsworth P."/>
            <person name="Dao Z."/>
            <person name="Luo G."/>
            <person name="Guo H."/>
            <person name="Ma Y."/>
            <person name="Sun W."/>
        </authorList>
    </citation>
    <scope>NUCLEOTIDE SEQUENCE [LARGE SCALE GENOMIC DNA]</scope>
    <source>
        <strain evidence="2">cv. br00</strain>
    </source>
</reference>
<organism evidence="1 2">
    <name type="scientific">Salix brachista</name>
    <dbReference type="NCBI Taxonomy" id="2182728"/>
    <lineage>
        <taxon>Eukaryota</taxon>
        <taxon>Viridiplantae</taxon>
        <taxon>Streptophyta</taxon>
        <taxon>Embryophyta</taxon>
        <taxon>Tracheophyta</taxon>
        <taxon>Spermatophyta</taxon>
        <taxon>Magnoliopsida</taxon>
        <taxon>eudicotyledons</taxon>
        <taxon>Gunneridae</taxon>
        <taxon>Pentapetalae</taxon>
        <taxon>rosids</taxon>
        <taxon>fabids</taxon>
        <taxon>Malpighiales</taxon>
        <taxon>Salicaceae</taxon>
        <taxon>Saliceae</taxon>
        <taxon>Salix</taxon>
    </lineage>
</organism>
<comment type="caution">
    <text evidence="1">The sequence shown here is derived from an EMBL/GenBank/DDBJ whole genome shotgun (WGS) entry which is preliminary data.</text>
</comment>